<dbReference type="PROSITE" id="PS50076">
    <property type="entry name" value="DNAJ_2"/>
    <property type="match status" value="1"/>
</dbReference>
<protein>
    <recommendedName>
        <fullName evidence="4">J domain-containing protein</fullName>
    </recommendedName>
</protein>
<feature type="compositionally biased region" description="Basic and acidic residues" evidence="2">
    <location>
        <begin position="294"/>
        <end position="311"/>
    </location>
</feature>
<dbReference type="InterPro" id="IPR036869">
    <property type="entry name" value="J_dom_sf"/>
</dbReference>
<reference evidence="5 6" key="1">
    <citation type="journal article" date="2011" name="PLoS Genet.">
        <title>Genomic analysis of the necrotrophic fungal pathogens Sclerotinia sclerotiorum and Botrytis cinerea.</title>
        <authorList>
            <person name="Amselem J."/>
            <person name="Cuomo C.A."/>
            <person name="van Kan J.A."/>
            <person name="Viaud M."/>
            <person name="Benito E.P."/>
            <person name="Couloux A."/>
            <person name="Coutinho P.M."/>
            <person name="de Vries R.P."/>
            <person name="Dyer P.S."/>
            <person name="Fillinger S."/>
            <person name="Fournier E."/>
            <person name="Gout L."/>
            <person name="Hahn M."/>
            <person name="Kohn L."/>
            <person name="Lapalu N."/>
            <person name="Plummer K.M."/>
            <person name="Pradier J.M."/>
            <person name="Quevillon E."/>
            <person name="Sharon A."/>
            <person name="Simon A."/>
            <person name="ten Have A."/>
            <person name="Tudzynski B."/>
            <person name="Tudzynski P."/>
            <person name="Wincker P."/>
            <person name="Andrew M."/>
            <person name="Anthouard V."/>
            <person name="Beever R.E."/>
            <person name="Beffa R."/>
            <person name="Benoit I."/>
            <person name="Bouzid O."/>
            <person name="Brault B."/>
            <person name="Chen Z."/>
            <person name="Choquer M."/>
            <person name="Collemare J."/>
            <person name="Cotton P."/>
            <person name="Danchin E.G."/>
            <person name="Da Silva C."/>
            <person name="Gautier A."/>
            <person name="Giraud C."/>
            <person name="Giraud T."/>
            <person name="Gonzalez C."/>
            <person name="Grossetete S."/>
            <person name="Guldener U."/>
            <person name="Henrissat B."/>
            <person name="Howlett B.J."/>
            <person name="Kodira C."/>
            <person name="Kretschmer M."/>
            <person name="Lappartient A."/>
            <person name="Leroch M."/>
            <person name="Levis C."/>
            <person name="Mauceli E."/>
            <person name="Neuveglise C."/>
            <person name="Oeser B."/>
            <person name="Pearson M."/>
            <person name="Poulain J."/>
            <person name="Poussereau N."/>
            <person name="Quesneville H."/>
            <person name="Rascle C."/>
            <person name="Schumacher J."/>
            <person name="Segurens B."/>
            <person name="Sexton A."/>
            <person name="Silva E."/>
            <person name="Sirven C."/>
            <person name="Soanes D.M."/>
            <person name="Talbot N.J."/>
            <person name="Templeton M."/>
            <person name="Yandava C."/>
            <person name="Yarden O."/>
            <person name="Zeng Q."/>
            <person name="Rollins J.A."/>
            <person name="Lebrun M.H."/>
            <person name="Dickman M."/>
        </authorList>
    </citation>
    <scope>NUCLEOTIDE SEQUENCE [LARGE SCALE GENOMIC DNA]</scope>
    <source>
        <strain evidence="5 6">B05.10</strain>
    </source>
</reference>
<dbReference type="Proteomes" id="UP000001798">
    <property type="component" value="Chromosome 12"/>
</dbReference>
<keyword evidence="1" id="KW-0175">Coiled coil</keyword>
<evidence type="ECO:0000256" key="3">
    <source>
        <dbReference type="SAM" id="Phobius"/>
    </source>
</evidence>
<feature type="compositionally biased region" description="Low complexity" evidence="2">
    <location>
        <begin position="81"/>
        <end position="93"/>
    </location>
</feature>
<reference evidence="5 6" key="3">
    <citation type="journal article" date="2017" name="Mol. Plant Pathol.">
        <title>A gapless genome sequence of the fungus Botrytis cinerea.</title>
        <authorList>
            <person name="Van Kan J.A."/>
            <person name="Stassen J.H."/>
            <person name="Mosbach A."/>
            <person name="Van Der Lee T.A."/>
            <person name="Faino L."/>
            <person name="Farmer A.D."/>
            <person name="Papasotiriou D.G."/>
            <person name="Zhou S."/>
            <person name="Seidl M.F."/>
            <person name="Cottam E."/>
            <person name="Edel D."/>
            <person name="Hahn M."/>
            <person name="Schwartz D.C."/>
            <person name="Dietrich R.A."/>
            <person name="Widdison S."/>
            <person name="Scalliet G."/>
        </authorList>
    </citation>
    <scope>NUCLEOTIDE SEQUENCE [LARGE SCALE GENOMIC DNA]</scope>
    <source>
        <strain evidence="5 6">B05.10</strain>
    </source>
</reference>
<name>A0A384JYV4_BOTFB</name>
<accession>A0A384JYV4</accession>
<feature type="compositionally biased region" description="Basic and acidic residues" evidence="2">
    <location>
        <begin position="499"/>
        <end position="508"/>
    </location>
</feature>
<sequence length="600" mass="67554">MAVPRGQRSYLPSPPASPSEQKPRPLPLPTEMTRYKTWQIARSSSMNVKSVPVPPLGRRSATAPVIGTTSNQFKHYDRSSSTEPETVPESVVQPEVPSRYTTSYYHILGLPESPDITTKEIEEAYQNLVSNPSSHPSHGYENLEQIRKTLTSSVRRRTYDRGRRAHSLQESQLNNRERFEKLNNDFDKISKAHKTITQDVKAFTENAEMKRLESELRMAKKEVAATIKREVKVMGLSMSLDGLDEEEGVPWEEMDFGTKSSQIVGERLGLEFEFNGSGSEDDSGDENGSTGTFSDREEERRHPRMSEESEQIKRLEEFEELPVSAITGLFPMLSSSELEKARITPEMISNNDQEGLDDKDERLPASEEAAPNLLEIMSKNVRKISEAKEADEKILNIPETTAEIMPKSNSNKEPIRTEEDTQEITKPPKIATNTSPPTSPPPIQTDLPDILSIVELLYPTPPPTPKANPKKKNISRKEIWEFDYNSDSDSECECDSDPDTEHSPEEPKILPSYARPISLPTAQLETPELHELPGSEIWELDYPNTNPSSSSPNTQDEEDEEERHETIILSLQFLIVFSLATAAWGWFGGGWVLNLFLNSG</sequence>
<feature type="region of interest" description="Disordered" evidence="2">
    <location>
        <begin position="273"/>
        <end position="311"/>
    </location>
</feature>
<dbReference type="OMA" id="PWEEMDF"/>
<dbReference type="RefSeq" id="XP_001552265.1">
    <property type="nucleotide sequence ID" value="XM_001552215.2"/>
</dbReference>
<evidence type="ECO:0000259" key="4">
    <source>
        <dbReference type="PROSITE" id="PS50076"/>
    </source>
</evidence>
<keyword evidence="3" id="KW-1133">Transmembrane helix</keyword>
<keyword evidence="3" id="KW-0812">Transmembrane</keyword>
<dbReference type="InterPro" id="IPR001623">
    <property type="entry name" value="DnaJ_domain"/>
</dbReference>
<organism evidence="5 6">
    <name type="scientific">Botryotinia fuckeliana (strain B05.10)</name>
    <name type="common">Noble rot fungus</name>
    <name type="synonym">Botrytis cinerea</name>
    <dbReference type="NCBI Taxonomy" id="332648"/>
    <lineage>
        <taxon>Eukaryota</taxon>
        <taxon>Fungi</taxon>
        <taxon>Dikarya</taxon>
        <taxon>Ascomycota</taxon>
        <taxon>Pezizomycotina</taxon>
        <taxon>Leotiomycetes</taxon>
        <taxon>Helotiales</taxon>
        <taxon>Sclerotiniaceae</taxon>
        <taxon>Botrytis</taxon>
    </lineage>
</organism>
<proteinExistence type="predicted"/>
<feature type="compositionally biased region" description="Acidic residues" evidence="2">
    <location>
        <begin position="486"/>
        <end position="498"/>
    </location>
</feature>
<feature type="region of interest" description="Disordered" evidence="2">
    <location>
        <begin position="486"/>
        <end position="563"/>
    </location>
</feature>
<feature type="compositionally biased region" description="Low complexity" evidence="2">
    <location>
        <begin position="543"/>
        <end position="554"/>
    </location>
</feature>
<feature type="transmembrane region" description="Helical" evidence="3">
    <location>
        <begin position="573"/>
        <end position="597"/>
    </location>
</feature>
<evidence type="ECO:0000256" key="2">
    <source>
        <dbReference type="SAM" id="MobiDB-lite"/>
    </source>
</evidence>
<reference evidence="5 6" key="2">
    <citation type="journal article" date="2012" name="Eukaryot. Cell">
        <title>Genome update of Botrytis cinerea strains B05.10 and T4.</title>
        <authorList>
            <person name="Staats M."/>
            <person name="van Kan J.A."/>
        </authorList>
    </citation>
    <scope>NUCLEOTIDE SEQUENCE [LARGE SCALE GENOMIC DNA]</scope>
    <source>
        <strain evidence="5 6">B05.10</strain>
    </source>
</reference>
<evidence type="ECO:0000256" key="1">
    <source>
        <dbReference type="SAM" id="Coils"/>
    </source>
</evidence>
<dbReference type="OrthoDB" id="3560151at2759"/>
<dbReference type="SUPFAM" id="SSF46565">
    <property type="entry name" value="Chaperone J-domain"/>
    <property type="match status" value="1"/>
</dbReference>
<evidence type="ECO:0000313" key="5">
    <source>
        <dbReference type="EMBL" id="ATZ55786.1"/>
    </source>
</evidence>
<dbReference type="GeneID" id="5432785"/>
<dbReference type="VEuPathDB" id="FungiDB:Bcin12g03470"/>
<feature type="region of interest" description="Disordered" evidence="2">
    <location>
        <begin position="1"/>
        <end position="31"/>
    </location>
</feature>
<feature type="domain" description="J" evidence="4">
    <location>
        <begin position="103"/>
        <end position="163"/>
    </location>
</feature>
<gene>
    <name evidence="5" type="ORF">BCIN_12g03470</name>
</gene>
<keyword evidence="6" id="KW-1185">Reference proteome</keyword>
<dbReference type="EMBL" id="CP009816">
    <property type="protein sequence ID" value="ATZ55786.1"/>
    <property type="molecule type" value="Genomic_DNA"/>
</dbReference>
<feature type="region of interest" description="Disordered" evidence="2">
    <location>
        <begin position="73"/>
        <end position="93"/>
    </location>
</feature>
<feature type="region of interest" description="Disordered" evidence="2">
    <location>
        <begin position="395"/>
        <end position="446"/>
    </location>
</feature>
<dbReference type="AlphaFoldDB" id="A0A384JYV4"/>
<feature type="coiled-coil region" evidence="1">
    <location>
        <begin position="202"/>
        <end position="229"/>
    </location>
</feature>
<evidence type="ECO:0000313" key="6">
    <source>
        <dbReference type="Proteomes" id="UP000001798"/>
    </source>
</evidence>
<keyword evidence="3" id="KW-0472">Membrane</keyword>